<sequence length="824" mass="91255">MYIKTKPKFGHNLAKAVVIIGAIILLVTGTSLVWAVAIPIPDFDASLQEKKLSNSTKIYDRTGKILLYDVNGNIRRTVVPITAVSANMKKAILAAEDSNFYYHLGVQPSSILRAFFVNLNAGSVKQGGSTITQQVVKNLLLTNDKTITRKIKEAAMAIKIERSMTKDQIFELYLNIAPFGGNIYGVEEASLGYFGKSAKDLNLVESAYLAALPQAPTFFSPYGNNREKLEERKNFVIDRMFGLGWIKIEEAKSAKKQRLTFAPVENHGIKAPHFVFFIKQYLENKYGNERVENEGFRVITTLDWEFQQKAENIVKVYGDKNKVTFNAGNAALLAIDPKTGQILSMVGSRDYFDIENDGNYNITTAVRQPGSSFKPIVYAAAFNKGYTPETVLFDVPTEFSVNCNSDGTPRGGLKASDCYMPENYDNKYEGPLKIRDALAQSRNIPAIKALYLAGINNSLDLAKQLGITTLKDKKRYGLTLVLGGGEVSLLDLTSVYSVFANDGVKNTQTGILRVEDKNGNILEEFKLNSSKVLPENTARQISSILSDNEARLPAYGANSPLYFPGRQVAVKTGTTNDFRDTWIIGYTPNLAVGVWSGNNNNTPMEKKVAGFIVAPMWNAYMNEILPKLPDERFVPPMTNQGITKPVLKGIWQGGEISNGVIKVDVHTILYWLNKDNPNGPIPTDPTSDDQFNNWEYAVKNWARNHGYSSFGAEISIPNSLISNTASSQNNMIESVNITSPLSNNIYPYNSPIIVNLTISSKLPINRVDYFINDNLIGSTKTAPFGFVIKAEDLDNNKTNQVLKVVVYDTPGNKKEQTVTFPLDI</sequence>
<dbReference type="GO" id="GO:0009002">
    <property type="term" value="F:serine-type D-Ala-D-Ala carboxypeptidase activity"/>
    <property type="evidence" value="ECO:0007669"/>
    <property type="project" value="UniProtKB-EC"/>
</dbReference>
<comment type="catalytic activity">
    <reaction evidence="16">
        <text>[GlcNAc-(1-&gt;4)-Mur2Ac(oyl-L-Ala-gamma-D-Glu-L-Lys-D-Ala-D-Ala)](n)-di-trans,octa-cis-undecaprenyl diphosphate + beta-D-GlcNAc-(1-&gt;4)-Mur2Ac(oyl-L-Ala-gamma-D-Glu-L-Lys-D-Ala-D-Ala)-di-trans,octa-cis-undecaprenyl diphosphate = [GlcNAc-(1-&gt;4)-Mur2Ac(oyl-L-Ala-gamma-D-Glu-L-Lys-D-Ala-D-Ala)](n+1)-di-trans,octa-cis-undecaprenyl diphosphate + di-trans,octa-cis-undecaprenyl diphosphate + H(+)</text>
        <dbReference type="Rhea" id="RHEA:23708"/>
        <dbReference type="Rhea" id="RHEA-COMP:9602"/>
        <dbReference type="Rhea" id="RHEA-COMP:9603"/>
        <dbReference type="ChEBI" id="CHEBI:15378"/>
        <dbReference type="ChEBI" id="CHEBI:58405"/>
        <dbReference type="ChEBI" id="CHEBI:60033"/>
        <dbReference type="ChEBI" id="CHEBI:78435"/>
        <dbReference type="EC" id="2.4.99.28"/>
    </reaction>
</comment>
<dbReference type="PANTHER" id="PTHR32282:SF11">
    <property type="entry name" value="PENICILLIN-BINDING PROTEIN 1B"/>
    <property type="match status" value="1"/>
</dbReference>
<keyword evidence="12" id="KW-0472">Membrane</keyword>
<evidence type="ECO:0000256" key="10">
    <source>
        <dbReference type="ARBA" id="ARBA00022960"/>
    </source>
</evidence>
<evidence type="ECO:0000256" key="15">
    <source>
        <dbReference type="ARBA" id="ARBA00034000"/>
    </source>
</evidence>
<evidence type="ECO:0000256" key="13">
    <source>
        <dbReference type="ARBA" id="ARBA00023268"/>
    </source>
</evidence>
<comment type="caution">
    <text evidence="19">The sequence shown here is derived from an EMBL/GenBank/DDBJ whole genome shotgun (WGS) entry which is preliminary data.</text>
</comment>
<dbReference type="SUPFAM" id="SSF56601">
    <property type="entry name" value="beta-lactamase/transpeptidase-like"/>
    <property type="match status" value="1"/>
</dbReference>
<dbReference type="GO" id="GO:0005886">
    <property type="term" value="C:plasma membrane"/>
    <property type="evidence" value="ECO:0007669"/>
    <property type="project" value="UniProtKB-SubCell"/>
</dbReference>
<dbReference type="GO" id="GO:0008360">
    <property type="term" value="P:regulation of cell shape"/>
    <property type="evidence" value="ECO:0007669"/>
    <property type="project" value="UniProtKB-KW"/>
</dbReference>
<dbReference type="PANTHER" id="PTHR32282">
    <property type="entry name" value="BINDING PROTEIN TRANSPEPTIDASE, PUTATIVE-RELATED"/>
    <property type="match status" value="1"/>
</dbReference>
<evidence type="ECO:0000256" key="3">
    <source>
        <dbReference type="ARBA" id="ARBA00007739"/>
    </source>
</evidence>
<keyword evidence="14" id="KW-0961">Cell wall biogenesis/degradation</keyword>
<proteinExistence type="inferred from homology"/>
<dbReference type="GO" id="GO:0008658">
    <property type="term" value="F:penicillin binding"/>
    <property type="evidence" value="ECO:0007669"/>
    <property type="project" value="InterPro"/>
</dbReference>
<evidence type="ECO:0000256" key="4">
    <source>
        <dbReference type="ARBA" id="ARBA00022475"/>
    </source>
</evidence>
<organism evidence="19 20">
    <name type="scientific">Candidatus Giovannonibacteria bacterium GW2011_GWA1_44_29</name>
    <dbReference type="NCBI Taxonomy" id="1618646"/>
    <lineage>
        <taxon>Bacteria</taxon>
        <taxon>Candidatus Giovannoniibacteriota</taxon>
    </lineage>
</organism>
<dbReference type="SUPFAM" id="SSF53955">
    <property type="entry name" value="Lysozyme-like"/>
    <property type="match status" value="1"/>
</dbReference>
<keyword evidence="5" id="KW-0121">Carboxypeptidase</keyword>
<dbReference type="Gene3D" id="1.10.3810.10">
    <property type="entry name" value="Biosynthetic peptidoglycan transglycosylase-like"/>
    <property type="match status" value="1"/>
</dbReference>
<comment type="similarity">
    <text evidence="2">In the C-terminal section; belongs to the transpeptidase family.</text>
</comment>
<evidence type="ECO:0000256" key="1">
    <source>
        <dbReference type="ARBA" id="ARBA00004236"/>
    </source>
</evidence>
<dbReference type="InterPro" id="IPR001460">
    <property type="entry name" value="PCN-bd_Tpept"/>
</dbReference>
<dbReference type="NCBIfam" id="TIGR02074">
    <property type="entry name" value="PBP_1a_fam"/>
    <property type="match status" value="1"/>
</dbReference>
<keyword evidence="9" id="KW-0378">Hydrolase</keyword>
<evidence type="ECO:0000256" key="16">
    <source>
        <dbReference type="ARBA" id="ARBA00049902"/>
    </source>
</evidence>
<dbReference type="InterPro" id="IPR036950">
    <property type="entry name" value="PBP_transglycosylase"/>
</dbReference>
<keyword evidence="10" id="KW-0133">Cell shape</keyword>
<dbReference type="Proteomes" id="UP000034652">
    <property type="component" value="Unassembled WGS sequence"/>
</dbReference>
<comment type="similarity">
    <text evidence="3">In the N-terminal section; belongs to the glycosyltransferase 51 family.</text>
</comment>
<dbReference type="STRING" id="1618646.UW57_C0022G0002"/>
<evidence type="ECO:0000256" key="11">
    <source>
        <dbReference type="ARBA" id="ARBA00022984"/>
    </source>
</evidence>
<feature type="domain" description="Glycosyl transferase family 51" evidence="18">
    <location>
        <begin position="73"/>
        <end position="240"/>
    </location>
</feature>
<name>A0A0G1ISL1_9BACT</name>
<dbReference type="InterPro" id="IPR050396">
    <property type="entry name" value="Glycosyltr_51/Transpeptidase"/>
</dbReference>
<dbReference type="GO" id="GO:0006508">
    <property type="term" value="P:proteolysis"/>
    <property type="evidence" value="ECO:0007669"/>
    <property type="project" value="UniProtKB-KW"/>
</dbReference>
<reference evidence="19 20" key="1">
    <citation type="journal article" date="2015" name="Nature">
        <title>rRNA introns, odd ribosomes, and small enigmatic genomes across a large radiation of phyla.</title>
        <authorList>
            <person name="Brown C.T."/>
            <person name="Hug L.A."/>
            <person name="Thomas B.C."/>
            <person name="Sharon I."/>
            <person name="Castelle C.J."/>
            <person name="Singh A."/>
            <person name="Wilkins M.J."/>
            <person name="Williams K.H."/>
            <person name="Banfield J.F."/>
        </authorList>
    </citation>
    <scope>NUCLEOTIDE SEQUENCE [LARGE SCALE GENOMIC DNA]</scope>
</reference>
<dbReference type="InterPro" id="IPR001264">
    <property type="entry name" value="Glyco_trans_51"/>
</dbReference>
<evidence type="ECO:0000259" key="18">
    <source>
        <dbReference type="Pfam" id="PF00912"/>
    </source>
</evidence>
<evidence type="ECO:0000313" key="20">
    <source>
        <dbReference type="Proteomes" id="UP000034652"/>
    </source>
</evidence>
<dbReference type="Gene3D" id="3.40.710.10">
    <property type="entry name" value="DD-peptidase/beta-lactamase superfamily"/>
    <property type="match status" value="1"/>
</dbReference>
<evidence type="ECO:0000256" key="14">
    <source>
        <dbReference type="ARBA" id="ARBA00023316"/>
    </source>
</evidence>
<evidence type="ECO:0000256" key="6">
    <source>
        <dbReference type="ARBA" id="ARBA00022670"/>
    </source>
</evidence>
<keyword evidence="6" id="KW-0645">Protease</keyword>
<evidence type="ECO:0000256" key="5">
    <source>
        <dbReference type="ARBA" id="ARBA00022645"/>
    </source>
</evidence>
<dbReference type="Pfam" id="PF00905">
    <property type="entry name" value="Transpeptidase"/>
    <property type="match status" value="1"/>
</dbReference>
<evidence type="ECO:0000256" key="12">
    <source>
        <dbReference type="ARBA" id="ARBA00023136"/>
    </source>
</evidence>
<dbReference type="Pfam" id="PF00912">
    <property type="entry name" value="Transgly"/>
    <property type="match status" value="1"/>
</dbReference>
<dbReference type="EMBL" id="LCIV01000022">
    <property type="protein sequence ID" value="KKT62100.1"/>
    <property type="molecule type" value="Genomic_DNA"/>
</dbReference>
<dbReference type="GO" id="GO:0071555">
    <property type="term" value="P:cell wall organization"/>
    <property type="evidence" value="ECO:0007669"/>
    <property type="project" value="UniProtKB-KW"/>
</dbReference>
<dbReference type="AlphaFoldDB" id="A0A0G1ISL1"/>
<dbReference type="GO" id="GO:0030288">
    <property type="term" value="C:outer membrane-bounded periplasmic space"/>
    <property type="evidence" value="ECO:0007669"/>
    <property type="project" value="TreeGrafter"/>
</dbReference>
<dbReference type="InterPro" id="IPR012338">
    <property type="entry name" value="Beta-lactam/transpept-like"/>
</dbReference>
<keyword evidence="8" id="KW-0808">Transferase</keyword>
<evidence type="ECO:0000256" key="7">
    <source>
        <dbReference type="ARBA" id="ARBA00022676"/>
    </source>
</evidence>
<evidence type="ECO:0000256" key="9">
    <source>
        <dbReference type="ARBA" id="ARBA00022801"/>
    </source>
</evidence>
<dbReference type="GO" id="GO:0009252">
    <property type="term" value="P:peptidoglycan biosynthetic process"/>
    <property type="evidence" value="ECO:0007669"/>
    <property type="project" value="UniProtKB-KW"/>
</dbReference>
<keyword evidence="11" id="KW-0573">Peptidoglycan synthesis</keyword>
<protein>
    <submittedName>
        <fullName evidence="19">Penicillin-binding protein, 1A family</fullName>
    </submittedName>
</protein>
<dbReference type="PATRIC" id="fig|1618646.3.peg.808"/>
<dbReference type="Gene3D" id="2.60.40.10">
    <property type="entry name" value="Immunoglobulins"/>
    <property type="match status" value="1"/>
</dbReference>
<dbReference type="InterPro" id="IPR013783">
    <property type="entry name" value="Ig-like_fold"/>
</dbReference>
<evidence type="ECO:0000256" key="2">
    <source>
        <dbReference type="ARBA" id="ARBA00007090"/>
    </source>
</evidence>
<dbReference type="InterPro" id="IPR023346">
    <property type="entry name" value="Lysozyme-like_dom_sf"/>
</dbReference>
<evidence type="ECO:0000256" key="8">
    <source>
        <dbReference type="ARBA" id="ARBA00022679"/>
    </source>
</evidence>
<dbReference type="FunFam" id="1.10.3810.10:FF:000001">
    <property type="entry name" value="Penicillin-binding protein 1A"/>
    <property type="match status" value="1"/>
</dbReference>
<dbReference type="GO" id="GO:0008955">
    <property type="term" value="F:peptidoglycan glycosyltransferase activity"/>
    <property type="evidence" value="ECO:0007669"/>
    <property type="project" value="UniProtKB-EC"/>
</dbReference>
<keyword evidence="7" id="KW-0328">Glycosyltransferase</keyword>
<evidence type="ECO:0000259" key="17">
    <source>
        <dbReference type="Pfam" id="PF00905"/>
    </source>
</evidence>
<accession>A0A0G1ISL1</accession>
<evidence type="ECO:0000313" key="19">
    <source>
        <dbReference type="EMBL" id="KKT62100.1"/>
    </source>
</evidence>
<comment type="catalytic activity">
    <reaction evidence="15">
        <text>Preferential cleavage: (Ac)2-L-Lys-D-Ala-|-D-Ala. Also transpeptidation of peptidyl-alanyl moieties that are N-acyl substituents of D-alanine.</text>
        <dbReference type="EC" id="3.4.16.4"/>
    </reaction>
</comment>
<keyword evidence="4" id="KW-1003">Cell membrane</keyword>
<comment type="subcellular location">
    <subcellularLocation>
        <location evidence="1">Cell membrane</location>
    </subcellularLocation>
</comment>
<dbReference type="Pfam" id="PF17957">
    <property type="entry name" value="Big_7"/>
    <property type="match status" value="1"/>
</dbReference>
<keyword evidence="13" id="KW-0511">Multifunctional enzyme</keyword>
<gene>
    <name evidence="19" type="ORF">UW57_C0022G0002</name>
</gene>
<feature type="domain" description="Penicillin-binding protein transpeptidase" evidence="17">
    <location>
        <begin position="332"/>
        <end position="610"/>
    </location>
</feature>